<name>A0AAJ2GYA8_9HYPH</name>
<dbReference type="EMBL" id="JAVLSF010000036">
    <property type="protein sequence ID" value="MDR9777231.1"/>
    <property type="molecule type" value="Genomic_DNA"/>
</dbReference>
<reference evidence="1" key="1">
    <citation type="submission" date="2023-04" db="EMBL/GenBank/DDBJ databases">
        <title>Genomic characterization of faba bean (Vicia faba) microsymbionts in Mexican soils.</title>
        <authorList>
            <person name="Rivera Orduna F.N."/>
            <person name="Guevara-Luna J."/>
            <person name="Yan J."/>
            <person name="Arroyo-Herrera I."/>
            <person name="Li Y."/>
            <person name="Vasquez-Murrieta M.S."/>
            <person name="Wang E.T."/>
        </authorList>
    </citation>
    <scope>NUCLEOTIDE SEQUENCE</scope>
    <source>
        <strain evidence="1">CH26</strain>
    </source>
</reference>
<proteinExistence type="predicted"/>
<gene>
    <name evidence="1" type="ORF">RJJ65_32250</name>
</gene>
<organism evidence="1 2">
    <name type="scientific">Rhizobium hidalgonense</name>
    <dbReference type="NCBI Taxonomy" id="1538159"/>
    <lineage>
        <taxon>Bacteria</taxon>
        <taxon>Pseudomonadati</taxon>
        <taxon>Pseudomonadota</taxon>
        <taxon>Alphaproteobacteria</taxon>
        <taxon>Hyphomicrobiales</taxon>
        <taxon>Rhizobiaceae</taxon>
        <taxon>Rhizobium/Agrobacterium group</taxon>
        <taxon>Rhizobium</taxon>
    </lineage>
</organism>
<sequence>MTYILAYTICGLTFASLLGKLLKRNLERNYPNCDDDGEVEAFLADGLAVCLAKEVA</sequence>
<dbReference type="Proteomes" id="UP001268610">
    <property type="component" value="Unassembled WGS sequence"/>
</dbReference>
<dbReference type="AlphaFoldDB" id="A0AAJ2GYA8"/>
<evidence type="ECO:0000313" key="1">
    <source>
        <dbReference type="EMBL" id="MDR9777231.1"/>
    </source>
</evidence>
<comment type="caution">
    <text evidence="1">The sequence shown here is derived from an EMBL/GenBank/DDBJ whole genome shotgun (WGS) entry which is preliminary data.</text>
</comment>
<evidence type="ECO:0000313" key="2">
    <source>
        <dbReference type="Proteomes" id="UP001268610"/>
    </source>
</evidence>
<accession>A0AAJ2GYA8</accession>
<dbReference type="RefSeq" id="WP_310865791.1">
    <property type="nucleotide sequence ID" value="NZ_JAVLSF010000036.1"/>
</dbReference>
<protein>
    <submittedName>
        <fullName evidence="1">Uncharacterized protein</fullName>
    </submittedName>
</protein>